<dbReference type="EMBL" id="UINC01121296">
    <property type="protein sequence ID" value="SVC96352.1"/>
    <property type="molecule type" value="Genomic_DNA"/>
</dbReference>
<gene>
    <name evidence="1" type="ORF">METZ01_LOCUS349206</name>
</gene>
<name>A0A382RGM2_9ZZZZ</name>
<organism evidence="1">
    <name type="scientific">marine metagenome</name>
    <dbReference type="NCBI Taxonomy" id="408172"/>
    <lineage>
        <taxon>unclassified sequences</taxon>
        <taxon>metagenomes</taxon>
        <taxon>ecological metagenomes</taxon>
    </lineage>
</organism>
<accession>A0A382RGM2</accession>
<dbReference type="Gene3D" id="3.90.470.20">
    <property type="entry name" value="4'-phosphopantetheinyl transferase domain"/>
    <property type="match status" value="1"/>
</dbReference>
<proteinExistence type="predicted"/>
<evidence type="ECO:0008006" key="2">
    <source>
        <dbReference type="Google" id="ProtNLM"/>
    </source>
</evidence>
<reference evidence="1" key="1">
    <citation type="submission" date="2018-05" db="EMBL/GenBank/DDBJ databases">
        <authorList>
            <person name="Lanie J.A."/>
            <person name="Ng W.-L."/>
            <person name="Kazmierczak K.M."/>
            <person name="Andrzejewski T.M."/>
            <person name="Davidsen T.M."/>
            <person name="Wayne K.J."/>
            <person name="Tettelin H."/>
            <person name="Glass J.I."/>
            <person name="Rusch D."/>
            <person name="Podicherti R."/>
            <person name="Tsui H.-C.T."/>
            <person name="Winkler M.E."/>
        </authorList>
    </citation>
    <scope>NUCLEOTIDE SEQUENCE</scope>
</reference>
<dbReference type="GO" id="GO:0008897">
    <property type="term" value="F:holo-[acyl-carrier-protein] synthase activity"/>
    <property type="evidence" value="ECO:0007669"/>
    <property type="project" value="InterPro"/>
</dbReference>
<feature type="non-terminal residue" evidence="1">
    <location>
        <position position="41"/>
    </location>
</feature>
<dbReference type="InterPro" id="IPR037143">
    <property type="entry name" value="4-PPantetheinyl_Trfase_dom_sf"/>
</dbReference>
<dbReference type="SUPFAM" id="SSF56214">
    <property type="entry name" value="4'-phosphopantetheinyl transferase"/>
    <property type="match status" value="1"/>
</dbReference>
<dbReference type="AlphaFoldDB" id="A0A382RGM2"/>
<dbReference type="GO" id="GO:0000287">
    <property type="term" value="F:magnesium ion binding"/>
    <property type="evidence" value="ECO:0007669"/>
    <property type="project" value="InterPro"/>
</dbReference>
<protein>
    <recommendedName>
        <fullName evidence="2">4'-phosphopantetheinyl transferase domain-containing protein</fullName>
    </recommendedName>
</protein>
<sequence length="41" mass="4841">MQLQPPIRHQVVLGVGIDLVEIVRIKQAIERWGARFEKRIF</sequence>
<evidence type="ECO:0000313" key="1">
    <source>
        <dbReference type="EMBL" id="SVC96352.1"/>
    </source>
</evidence>